<dbReference type="EMBL" id="VDCS01000002">
    <property type="protein sequence ID" value="TNJ46454.1"/>
    <property type="molecule type" value="Genomic_DNA"/>
</dbReference>
<dbReference type="Pfam" id="PF22461">
    <property type="entry name" value="SLBB_2"/>
    <property type="match status" value="1"/>
</dbReference>
<dbReference type="OrthoDB" id="662756at2"/>
<accession>A0A5C4SQH2</accession>
<dbReference type="InterPro" id="IPR003715">
    <property type="entry name" value="Poly_export_N"/>
</dbReference>
<keyword evidence="9" id="KW-0406">Ion transport</keyword>
<gene>
    <name evidence="18" type="ORF">FGF67_02175</name>
</gene>
<evidence type="ECO:0000256" key="8">
    <source>
        <dbReference type="ARBA" id="ARBA00023047"/>
    </source>
</evidence>
<dbReference type="Pfam" id="PF02563">
    <property type="entry name" value="Poly_export"/>
    <property type="match status" value="1"/>
</dbReference>
<dbReference type="Proteomes" id="UP000308713">
    <property type="component" value="Unassembled WGS sequence"/>
</dbReference>
<keyword evidence="3" id="KW-0813">Transport</keyword>
<evidence type="ECO:0000256" key="13">
    <source>
        <dbReference type="ARBA" id="ARBA00023237"/>
    </source>
</evidence>
<keyword evidence="12" id="KW-0564">Palmitate</keyword>
<evidence type="ECO:0000256" key="10">
    <source>
        <dbReference type="ARBA" id="ARBA00023114"/>
    </source>
</evidence>
<evidence type="ECO:0000256" key="15">
    <source>
        <dbReference type="SAM" id="Phobius"/>
    </source>
</evidence>
<evidence type="ECO:0000256" key="11">
    <source>
        <dbReference type="ARBA" id="ARBA00023136"/>
    </source>
</evidence>
<evidence type="ECO:0000259" key="17">
    <source>
        <dbReference type="Pfam" id="PF22461"/>
    </source>
</evidence>
<keyword evidence="15" id="KW-1133">Transmembrane helix</keyword>
<dbReference type="GO" id="GO:0015288">
    <property type="term" value="F:porin activity"/>
    <property type="evidence" value="ECO:0007669"/>
    <property type="project" value="UniProtKB-KW"/>
</dbReference>
<keyword evidence="10" id="KW-0626">Porin</keyword>
<dbReference type="GO" id="GO:0006811">
    <property type="term" value="P:monoatomic ion transport"/>
    <property type="evidence" value="ECO:0007669"/>
    <property type="project" value="UniProtKB-KW"/>
</dbReference>
<dbReference type="PANTHER" id="PTHR33619:SF3">
    <property type="entry name" value="POLYSACCHARIDE EXPORT PROTEIN GFCE-RELATED"/>
    <property type="match status" value="1"/>
</dbReference>
<evidence type="ECO:0000256" key="14">
    <source>
        <dbReference type="ARBA" id="ARBA00023288"/>
    </source>
</evidence>
<feature type="domain" description="Polysaccharide export protein N-terminal" evidence="16">
    <location>
        <begin position="48"/>
        <end position="138"/>
    </location>
</feature>
<name>A0A5C4SQH2_9FLAO</name>
<dbReference type="Gene3D" id="3.10.560.10">
    <property type="entry name" value="Outer membrane lipoprotein wza domain like"/>
    <property type="match status" value="1"/>
</dbReference>
<sequence length="256" mass="28041">MSRLTSTFKLIIVLYVLALVSSCSTKKDIVYFQNAKNAETIVDTNTFNATLKTGDLLSIYISTPDLTVTQPYNLIESTGGNGQGTLVQYLIDSEGNVDYPVLGKVKLEGLTIEEAKQLFKKKFEDGKLLKDPVVIMRINNYRVSVFGQVNNPGVYPVTGERISILEALSAAGDLAITGKRDNVLVIRDFNGAKTYTRIDLTSKEVFNSPVYYLTQNDVVYVEPNSFGVSRASGDARIGVFASLLGLAITIGILFTR</sequence>
<comment type="caution">
    <text evidence="18">The sequence shown here is derived from an EMBL/GenBank/DDBJ whole genome shotgun (WGS) entry which is preliminary data.</text>
</comment>
<evidence type="ECO:0000256" key="3">
    <source>
        <dbReference type="ARBA" id="ARBA00022448"/>
    </source>
</evidence>
<evidence type="ECO:0000256" key="2">
    <source>
        <dbReference type="ARBA" id="ARBA00009450"/>
    </source>
</evidence>
<organism evidence="18 19">
    <name type="scientific">Allotamlana fucoidanivorans</name>
    <dbReference type="NCBI Taxonomy" id="2583814"/>
    <lineage>
        <taxon>Bacteria</taxon>
        <taxon>Pseudomonadati</taxon>
        <taxon>Bacteroidota</taxon>
        <taxon>Flavobacteriia</taxon>
        <taxon>Flavobacteriales</taxon>
        <taxon>Flavobacteriaceae</taxon>
        <taxon>Allotamlana</taxon>
    </lineage>
</organism>
<feature type="transmembrane region" description="Helical" evidence="15">
    <location>
        <begin position="237"/>
        <end position="255"/>
    </location>
</feature>
<evidence type="ECO:0000256" key="12">
    <source>
        <dbReference type="ARBA" id="ARBA00023139"/>
    </source>
</evidence>
<dbReference type="GO" id="GO:0046930">
    <property type="term" value="C:pore complex"/>
    <property type="evidence" value="ECO:0007669"/>
    <property type="project" value="UniProtKB-KW"/>
</dbReference>
<keyword evidence="5" id="KW-0762">Sugar transport</keyword>
<keyword evidence="4" id="KW-1134">Transmembrane beta strand</keyword>
<keyword evidence="13" id="KW-0998">Cell outer membrane</keyword>
<keyword evidence="7" id="KW-0732">Signal</keyword>
<dbReference type="GO" id="GO:0009279">
    <property type="term" value="C:cell outer membrane"/>
    <property type="evidence" value="ECO:0007669"/>
    <property type="project" value="UniProtKB-SubCell"/>
</dbReference>
<evidence type="ECO:0000259" key="16">
    <source>
        <dbReference type="Pfam" id="PF02563"/>
    </source>
</evidence>
<keyword evidence="6 15" id="KW-0812">Transmembrane</keyword>
<evidence type="ECO:0000256" key="5">
    <source>
        <dbReference type="ARBA" id="ARBA00022597"/>
    </source>
</evidence>
<evidence type="ECO:0000256" key="6">
    <source>
        <dbReference type="ARBA" id="ARBA00022692"/>
    </source>
</evidence>
<keyword evidence="19" id="KW-1185">Reference proteome</keyword>
<evidence type="ECO:0000313" key="19">
    <source>
        <dbReference type="Proteomes" id="UP000308713"/>
    </source>
</evidence>
<feature type="domain" description="SLBB" evidence="17">
    <location>
        <begin position="142"/>
        <end position="221"/>
    </location>
</feature>
<reference evidence="18 19" key="1">
    <citation type="submission" date="2019-05" db="EMBL/GenBank/DDBJ databases">
        <title>Tamlana fucoidanivorans sp. nov., isolated from the surface of algae collected from Fujian province in China.</title>
        <authorList>
            <person name="Li J."/>
        </authorList>
    </citation>
    <scope>NUCLEOTIDE SEQUENCE [LARGE SCALE GENOMIC DNA]</scope>
    <source>
        <strain evidence="18 19">CW2-9</strain>
    </source>
</reference>
<dbReference type="PANTHER" id="PTHR33619">
    <property type="entry name" value="POLYSACCHARIDE EXPORT PROTEIN GFCE-RELATED"/>
    <property type="match status" value="1"/>
</dbReference>
<dbReference type="PROSITE" id="PS51257">
    <property type="entry name" value="PROKAR_LIPOPROTEIN"/>
    <property type="match status" value="1"/>
</dbReference>
<protein>
    <submittedName>
        <fullName evidence="18">Polysaccharide export protein</fullName>
    </submittedName>
</protein>
<comment type="subcellular location">
    <subcellularLocation>
        <location evidence="1">Cell outer membrane</location>
        <topology evidence="1">Multi-pass membrane protein</topology>
    </subcellularLocation>
</comment>
<dbReference type="AlphaFoldDB" id="A0A5C4SQH2"/>
<evidence type="ECO:0000256" key="1">
    <source>
        <dbReference type="ARBA" id="ARBA00004571"/>
    </source>
</evidence>
<evidence type="ECO:0000256" key="4">
    <source>
        <dbReference type="ARBA" id="ARBA00022452"/>
    </source>
</evidence>
<evidence type="ECO:0000256" key="9">
    <source>
        <dbReference type="ARBA" id="ARBA00023065"/>
    </source>
</evidence>
<proteinExistence type="inferred from homology"/>
<dbReference type="InterPro" id="IPR054765">
    <property type="entry name" value="SLBB_dom"/>
</dbReference>
<comment type="similarity">
    <text evidence="2">Belongs to the BexD/CtrA/VexA family.</text>
</comment>
<keyword evidence="11 15" id="KW-0472">Membrane</keyword>
<keyword evidence="14" id="KW-0449">Lipoprotein</keyword>
<keyword evidence="8" id="KW-0625">Polysaccharide transport</keyword>
<dbReference type="InterPro" id="IPR049712">
    <property type="entry name" value="Poly_export"/>
</dbReference>
<dbReference type="RefSeq" id="WP_139694825.1">
    <property type="nucleotide sequence ID" value="NZ_CP074074.1"/>
</dbReference>
<evidence type="ECO:0000313" key="18">
    <source>
        <dbReference type="EMBL" id="TNJ46454.1"/>
    </source>
</evidence>
<dbReference type="GO" id="GO:0015159">
    <property type="term" value="F:polysaccharide transmembrane transporter activity"/>
    <property type="evidence" value="ECO:0007669"/>
    <property type="project" value="InterPro"/>
</dbReference>
<evidence type="ECO:0000256" key="7">
    <source>
        <dbReference type="ARBA" id="ARBA00022729"/>
    </source>
</evidence>